<evidence type="ECO:0000313" key="2">
    <source>
        <dbReference type="Proteomes" id="UP000814128"/>
    </source>
</evidence>
<gene>
    <name evidence="1" type="ORF">K488DRAFT_79747</name>
</gene>
<protein>
    <submittedName>
        <fullName evidence="1">S-adenosyl-L-methionine-dependent methyltransferase</fullName>
    </submittedName>
</protein>
<reference evidence="1" key="1">
    <citation type="submission" date="2021-02" db="EMBL/GenBank/DDBJ databases">
        <authorList>
            <consortium name="DOE Joint Genome Institute"/>
            <person name="Ahrendt S."/>
            <person name="Looney B.P."/>
            <person name="Miyauchi S."/>
            <person name="Morin E."/>
            <person name="Drula E."/>
            <person name="Courty P.E."/>
            <person name="Chicoki N."/>
            <person name="Fauchery L."/>
            <person name="Kohler A."/>
            <person name="Kuo A."/>
            <person name="Labutti K."/>
            <person name="Pangilinan J."/>
            <person name="Lipzen A."/>
            <person name="Riley R."/>
            <person name="Andreopoulos W."/>
            <person name="He G."/>
            <person name="Johnson J."/>
            <person name="Barry K.W."/>
            <person name="Grigoriev I.V."/>
            <person name="Nagy L."/>
            <person name="Hibbett D."/>
            <person name="Henrissat B."/>
            <person name="Matheny P.B."/>
            <person name="Labbe J."/>
            <person name="Martin F."/>
        </authorList>
    </citation>
    <scope>NUCLEOTIDE SEQUENCE</scope>
    <source>
        <strain evidence="1">EC-137</strain>
    </source>
</reference>
<dbReference type="EMBL" id="MU273633">
    <property type="protein sequence ID" value="KAI0030231.1"/>
    <property type="molecule type" value="Genomic_DNA"/>
</dbReference>
<proteinExistence type="predicted"/>
<organism evidence="1 2">
    <name type="scientific">Vararia minispora EC-137</name>
    <dbReference type="NCBI Taxonomy" id="1314806"/>
    <lineage>
        <taxon>Eukaryota</taxon>
        <taxon>Fungi</taxon>
        <taxon>Dikarya</taxon>
        <taxon>Basidiomycota</taxon>
        <taxon>Agaricomycotina</taxon>
        <taxon>Agaricomycetes</taxon>
        <taxon>Russulales</taxon>
        <taxon>Lachnocladiaceae</taxon>
        <taxon>Vararia</taxon>
    </lineage>
</organism>
<evidence type="ECO:0000313" key="1">
    <source>
        <dbReference type="EMBL" id="KAI0030231.1"/>
    </source>
</evidence>
<keyword evidence="1" id="KW-0489">Methyltransferase</keyword>
<keyword evidence="1" id="KW-0808">Transferase</keyword>
<comment type="caution">
    <text evidence="1">The sequence shown here is derived from an EMBL/GenBank/DDBJ whole genome shotgun (WGS) entry which is preliminary data.</text>
</comment>
<dbReference type="Proteomes" id="UP000814128">
    <property type="component" value="Unassembled WGS sequence"/>
</dbReference>
<name>A0ACB8QFZ9_9AGAM</name>
<accession>A0ACB8QFZ9</accession>
<keyword evidence="2" id="KW-1185">Reference proteome</keyword>
<sequence length="193" mass="21047">MLLVTPWDAGVPLPPLINLLKSSKLSFPTAGRALVPGCGKAYDAIIIASILGLESISPVATEAAKNTLTAEDKVKIETADFVELDGTQPFDLIYDYTSVPPIFFQGFFVTLPPRRVDWGRKMSALVRLGSYLIAITAPLGMEKGDAGPSYYVEPGHYGGVLRGEGWEKVLDEDPVDTAARRAWPQKLVVWKRT</sequence>
<reference evidence="1" key="2">
    <citation type="journal article" date="2022" name="New Phytol.">
        <title>Evolutionary transition to the ectomycorrhizal habit in the genomes of a hyperdiverse lineage of mushroom-forming fungi.</title>
        <authorList>
            <person name="Looney B."/>
            <person name="Miyauchi S."/>
            <person name="Morin E."/>
            <person name="Drula E."/>
            <person name="Courty P.E."/>
            <person name="Kohler A."/>
            <person name="Kuo A."/>
            <person name="LaButti K."/>
            <person name="Pangilinan J."/>
            <person name="Lipzen A."/>
            <person name="Riley R."/>
            <person name="Andreopoulos W."/>
            <person name="He G."/>
            <person name="Johnson J."/>
            <person name="Nolan M."/>
            <person name="Tritt A."/>
            <person name="Barry K.W."/>
            <person name="Grigoriev I.V."/>
            <person name="Nagy L.G."/>
            <person name="Hibbett D."/>
            <person name="Henrissat B."/>
            <person name="Matheny P.B."/>
            <person name="Labbe J."/>
            <person name="Martin F.M."/>
        </authorList>
    </citation>
    <scope>NUCLEOTIDE SEQUENCE</scope>
    <source>
        <strain evidence="1">EC-137</strain>
    </source>
</reference>